<dbReference type="GO" id="GO:0016773">
    <property type="term" value="F:phosphotransferase activity, alcohol group as acceptor"/>
    <property type="evidence" value="ECO:0007669"/>
    <property type="project" value="UniProtKB-UniRule"/>
</dbReference>
<dbReference type="Proteomes" id="UP000518878">
    <property type="component" value="Unassembled WGS sequence"/>
</dbReference>
<dbReference type="EMBL" id="JAAQTL010000001">
    <property type="protein sequence ID" value="NID15136.1"/>
    <property type="molecule type" value="Genomic_DNA"/>
</dbReference>
<reference evidence="16 17" key="1">
    <citation type="journal article" date="2006" name="Int. J. Syst. Evol. Microbiol.">
        <title>Dyella yeojuensis sp. nov., isolated from greenhouse soil in Korea.</title>
        <authorList>
            <person name="Kim B.Y."/>
            <person name="Weon H.Y."/>
            <person name="Lee K.H."/>
            <person name="Seok S.J."/>
            <person name="Kwon S.W."/>
            <person name="Go S.J."/>
            <person name="Stackebrandt E."/>
        </authorList>
    </citation>
    <scope>NUCLEOTIDE SEQUENCE [LARGE SCALE GENOMIC DNA]</scope>
    <source>
        <strain evidence="16 17">DSM 17673</strain>
    </source>
</reference>
<evidence type="ECO:0000256" key="15">
    <source>
        <dbReference type="HAMAP-Rule" id="MF_00521"/>
    </source>
</evidence>
<keyword evidence="6 15" id="KW-0997">Cell inner membrane</keyword>
<evidence type="ECO:0000256" key="6">
    <source>
        <dbReference type="ARBA" id="ARBA00022519"/>
    </source>
</evidence>
<evidence type="ECO:0000256" key="14">
    <source>
        <dbReference type="ARBA" id="ARBA00034417"/>
    </source>
</evidence>
<dbReference type="SUPFAM" id="SSF56112">
    <property type="entry name" value="Protein kinase-like (PK-like)"/>
    <property type="match status" value="1"/>
</dbReference>
<accession>A0A7X5TP57</accession>
<dbReference type="GO" id="GO:0016301">
    <property type="term" value="F:kinase activity"/>
    <property type="evidence" value="ECO:0007669"/>
    <property type="project" value="UniProtKB-KW"/>
</dbReference>
<dbReference type="GO" id="GO:0005886">
    <property type="term" value="C:plasma membrane"/>
    <property type="evidence" value="ECO:0007669"/>
    <property type="project" value="UniProtKB-SubCell"/>
</dbReference>
<dbReference type="RefSeq" id="WP_166698907.1">
    <property type="nucleotide sequence ID" value="NZ_JAAQTL010000001.1"/>
</dbReference>
<dbReference type="NCBIfam" id="NF002475">
    <property type="entry name" value="PRK01723.1"/>
    <property type="match status" value="1"/>
</dbReference>
<evidence type="ECO:0000256" key="1">
    <source>
        <dbReference type="ARBA" id="ARBA00004515"/>
    </source>
</evidence>
<evidence type="ECO:0000313" key="17">
    <source>
        <dbReference type="Proteomes" id="UP000518878"/>
    </source>
</evidence>
<comment type="catalytic activity">
    <reaction evidence="14 15">
        <text>an alpha-Kdo-(2-&gt;6)-lipid IVA + ATP = a 4-O-phospho-alpha-Kdo-(2-&gt;6)-lipid IVA + ADP + H(+)</text>
        <dbReference type="Rhea" id="RHEA:74271"/>
        <dbReference type="ChEBI" id="CHEBI:15378"/>
        <dbReference type="ChEBI" id="CHEBI:30616"/>
        <dbReference type="ChEBI" id="CHEBI:176428"/>
        <dbReference type="ChEBI" id="CHEBI:193140"/>
        <dbReference type="ChEBI" id="CHEBI:456216"/>
        <dbReference type="EC" id="2.7.1.166"/>
    </reaction>
</comment>
<feature type="active site" evidence="15">
    <location>
        <position position="169"/>
    </location>
</feature>
<dbReference type="InterPro" id="IPR022826">
    <property type="entry name" value="KDO_kinase"/>
</dbReference>
<evidence type="ECO:0000256" key="5">
    <source>
        <dbReference type="ARBA" id="ARBA00022475"/>
    </source>
</evidence>
<evidence type="ECO:0000256" key="4">
    <source>
        <dbReference type="ARBA" id="ARBA00011988"/>
    </source>
</evidence>
<dbReference type="GO" id="GO:0009244">
    <property type="term" value="P:lipopolysaccharide core region biosynthetic process"/>
    <property type="evidence" value="ECO:0007669"/>
    <property type="project" value="UniProtKB-UniRule"/>
</dbReference>
<evidence type="ECO:0000256" key="7">
    <source>
        <dbReference type="ARBA" id="ARBA00022679"/>
    </source>
</evidence>
<evidence type="ECO:0000256" key="10">
    <source>
        <dbReference type="ARBA" id="ARBA00022840"/>
    </source>
</evidence>
<keyword evidence="9 15" id="KW-0418">Kinase</keyword>
<comment type="similarity">
    <text evidence="3 15">Belongs to the protein kinase superfamily. KdkA/RfaP family.</text>
</comment>
<keyword evidence="12 15" id="KW-0472">Membrane</keyword>
<evidence type="ECO:0000256" key="11">
    <source>
        <dbReference type="ARBA" id="ARBA00022985"/>
    </source>
</evidence>
<keyword evidence="17" id="KW-1185">Reference proteome</keyword>
<comment type="function">
    <text evidence="15">Catalyzes the ATP-dependent phosphorylation of the 3-deoxy-D-manno-octulosonic acid (Kdo) residue in Kdo-lipid IV(A) at the 4-OH position.</text>
</comment>
<protein>
    <recommendedName>
        <fullName evidence="13 15">3-deoxy-D-manno-octulosonic acid kinase</fullName>
        <shortName evidence="15">Kdo kinase</shortName>
        <ecNumber evidence="4 15">2.7.1.166</ecNumber>
    </recommendedName>
</protein>
<evidence type="ECO:0000256" key="13">
    <source>
        <dbReference type="ARBA" id="ARBA00029511"/>
    </source>
</evidence>
<dbReference type="UniPathway" id="UPA00958"/>
<dbReference type="Pfam" id="PF06293">
    <property type="entry name" value="Kdo"/>
    <property type="match status" value="1"/>
</dbReference>
<keyword evidence="10 15" id="KW-0067">ATP-binding</keyword>
<dbReference type="HAMAP" id="MF_00521">
    <property type="entry name" value="KDO_kinase"/>
    <property type="match status" value="1"/>
</dbReference>
<evidence type="ECO:0000313" key="16">
    <source>
        <dbReference type="EMBL" id="NID15136.1"/>
    </source>
</evidence>
<evidence type="ECO:0000256" key="3">
    <source>
        <dbReference type="ARBA" id="ARBA00010327"/>
    </source>
</evidence>
<evidence type="ECO:0000256" key="12">
    <source>
        <dbReference type="ARBA" id="ARBA00023136"/>
    </source>
</evidence>
<sequence length="242" mass="26898">MTEQRVEEGAGGTILFDAARAPQVDADWFSPHRWRERGALRSQPGGRGGVAIIESPAGEVVLRHYRRGGMVARLLGDRYLFTGGRRTRSTREFHLLAELERRGLPVPAPIASRYVRQGLRYTADLITAFIPDAATLAERLADGAFNATLAGRVGATIARFHRAGAWHADLNAHNILVNGDGIYLIDFDRGRLRRPSAGWRRANLARLKRSLVKLGARDAAGDTFDAEWWPALVEHYERNLRG</sequence>
<dbReference type="InterPro" id="IPR011009">
    <property type="entry name" value="Kinase-like_dom_sf"/>
</dbReference>
<dbReference type="EC" id="2.7.1.166" evidence="4 15"/>
<keyword evidence="8 15" id="KW-0547">Nucleotide-binding</keyword>
<keyword evidence="7 15" id="KW-0808">Transferase</keyword>
<proteinExistence type="inferred from homology"/>
<evidence type="ECO:0000256" key="2">
    <source>
        <dbReference type="ARBA" id="ARBA00004713"/>
    </source>
</evidence>
<dbReference type="Gene3D" id="1.10.510.10">
    <property type="entry name" value="Transferase(Phosphotransferase) domain 1"/>
    <property type="match status" value="1"/>
</dbReference>
<comment type="subcellular location">
    <subcellularLocation>
        <location evidence="1 15">Cell inner membrane</location>
        <topology evidence="1 15">Peripheral membrane protein</topology>
        <orientation evidence="1 15">Cytoplasmic side</orientation>
    </subcellularLocation>
</comment>
<gene>
    <name evidence="15" type="primary">kdkA</name>
    <name evidence="16" type="ORF">HBF32_06595</name>
</gene>
<dbReference type="GO" id="GO:0005524">
    <property type="term" value="F:ATP binding"/>
    <property type="evidence" value="ECO:0007669"/>
    <property type="project" value="UniProtKB-UniRule"/>
</dbReference>
<keyword evidence="11 15" id="KW-0448">Lipopolysaccharide biosynthesis</keyword>
<evidence type="ECO:0000256" key="8">
    <source>
        <dbReference type="ARBA" id="ARBA00022741"/>
    </source>
</evidence>
<name>A0A7X5TP57_9GAMM</name>
<evidence type="ECO:0000256" key="9">
    <source>
        <dbReference type="ARBA" id="ARBA00022777"/>
    </source>
</evidence>
<comment type="pathway">
    <text evidence="2 15">Bacterial outer membrane biogenesis; LPS core biosynthesis.</text>
</comment>
<comment type="caution">
    <text evidence="16">The sequence shown here is derived from an EMBL/GenBank/DDBJ whole genome shotgun (WGS) entry which is preliminary data.</text>
</comment>
<organism evidence="16 17">
    <name type="scientific">Luteibacter yeojuensis</name>
    <dbReference type="NCBI Taxonomy" id="345309"/>
    <lineage>
        <taxon>Bacteria</taxon>
        <taxon>Pseudomonadati</taxon>
        <taxon>Pseudomonadota</taxon>
        <taxon>Gammaproteobacteria</taxon>
        <taxon>Lysobacterales</taxon>
        <taxon>Rhodanobacteraceae</taxon>
        <taxon>Luteibacter</taxon>
    </lineage>
</organism>
<keyword evidence="5 15" id="KW-1003">Cell membrane</keyword>
<dbReference type="AlphaFoldDB" id="A0A7X5TP57"/>